<dbReference type="GO" id="GO:0016740">
    <property type="term" value="F:transferase activity"/>
    <property type="evidence" value="ECO:0007669"/>
    <property type="project" value="UniProtKB-KW"/>
</dbReference>
<evidence type="ECO:0000313" key="1">
    <source>
        <dbReference type="EMBL" id="QBP30834.1"/>
    </source>
</evidence>
<accession>A0A482JDN1</accession>
<dbReference type="GeneID" id="65119183"/>
<keyword evidence="1" id="KW-0808">Transferase</keyword>
<proteinExistence type="predicted"/>
<reference evidence="1 2" key="1">
    <citation type="submission" date="2019-02" db="EMBL/GenBank/DDBJ databases">
        <authorList>
            <person name="Montgomery L.N."/>
            <person name="Ray S.M."/>
            <person name="Barba J."/>
            <person name="Russ E.M."/>
            <person name="Bhuiyan S."/>
            <person name="Nayek S."/>
            <person name="Hughes L.E."/>
            <person name="Garlena R.A."/>
            <person name="Russell D.A."/>
            <person name="Pope W.H."/>
            <person name="Jacobs-Sera D."/>
            <person name="Hatfull G.F."/>
        </authorList>
    </citation>
    <scope>NUCLEOTIDE SEQUENCE [LARGE SCALE GENOMIC DNA]</scope>
</reference>
<gene>
    <name evidence="1" type="primary">36</name>
    <name evidence="1" type="ORF">SEA_EGOLE_36</name>
</gene>
<dbReference type="SUPFAM" id="SSF53448">
    <property type="entry name" value="Nucleotide-diphospho-sugar transferases"/>
    <property type="match status" value="1"/>
</dbReference>
<evidence type="ECO:0000313" key="2">
    <source>
        <dbReference type="Proteomes" id="UP000295379"/>
    </source>
</evidence>
<dbReference type="Proteomes" id="UP000295379">
    <property type="component" value="Segment"/>
</dbReference>
<name>A0A482JDN1_9CAUD</name>
<organism evidence="1 2">
    <name type="scientific">Streptomyces phage EGole</name>
    <dbReference type="NCBI Taxonomy" id="2517973"/>
    <lineage>
        <taxon>Viruses</taxon>
        <taxon>Duplodnaviria</taxon>
        <taxon>Heunggongvirae</taxon>
        <taxon>Uroviricota</taxon>
        <taxon>Caudoviricetes</taxon>
        <taxon>Stanwilliamsviridae</taxon>
        <taxon>Boydwoodruffvirinae</taxon>
        <taxon>Samistivirus</taxon>
        <taxon>Samistivirus egole</taxon>
    </lineage>
</organism>
<dbReference type="EMBL" id="MK494112">
    <property type="protein sequence ID" value="QBP30834.1"/>
    <property type="molecule type" value="Genomic_DNA"/>
</dbReference>
<dbReference type="KEGG" id="vg:65119183"/>
<dbReference type="InterPro" id="IPR029044">
    <property type="entry name" value="Nucleotide-diphossugar_trans"/>
</dbReference>
<protein>
    <submittedName>
        <fullName evidence="1">Glycosyltransferase</fullName>
    </submittedName>
</protein>
<dbReference type="RefSeq" id="YP_010101458.1">
    <property type="nucleotide sequence ID" value="NC_055791.1"/>
</dbReference>
<keyword evidence="2" id="KW-1185">Reference proteome</keyword>
<sequence>MREKRITVLIPTRGRPENAQRLNEAIDTTADIEAVFCVDEDDEKLEEYLDSGLPLRIGRRRRLVGTLNAMAEEYVDYCDIIGFMGDDVLPHTYRWDVEIANQFQRNMVAYANDGWQGQGLPTAVFMDSDIVRKLGYMVAPTLIHLFADNYWKALGEGLGTLTYLEHVNMEHLHPFAGKAADDKTYQEANSGEMWDHDQLAFNMWVKYQLPTDVEYLRA</sequence>